<proteinExistence type="predicted"/>
<evidence type="ECO:0000313" key="2">
    <source>
        <dbReference type="EMBL" id="CAG8421408.1"/>
    </source>
</evidence>
<dbReference type="AlphaFoldDB" id="A0A9W4JV69"/>
<dbReference type="EMBL" id="CAJVPG010000444">
    <property type="protein sequence ID" value="CAG8421408.1"/>
    <property type="molecule type" value="Genomic_DNA"/>
</dbReference>
<organism evidence="2 3">
    <name type="scientific">Penicillium salamii</name>
    <dbReference type="NCBI Taxonomy" id="1612424"/>
    <lineage>
        <taxon>Eukaryota</taxon>
        <taxon>Fungi</taxon>
        <taxon>Dikarya</taxon>
        <taxon>Ascomycota</taxon>
        <taxon>Pezizomycotina</taxon>
        <taxon>Eurotiomycetes</taxon>
        <taxon>Eurotiomycetidae</taxon>
        <taxon>Eurotiales</taxon>
        <taxon>Aspergillaceae</taxon>
        <taxon>Penicillium</taxon>
    </lineage>
</organism>
<reference evidence="2" key="1">
    <citation type="submission" date="2021-07" db="EMBL/GenBank/DDBJ databases">
        <authorList>
            <person name="Branca A.L. A."/>
        </authorList>
    </citation>
    <scope>NUCLEOTIDE SEQUENCE</scope>
</reference>
<gene>
    <name evidence="2" type="ORF">PSALAMII_LOCUS9909</name>
</gene>
<evidence type="ECO:0000313" key="3">
    <source>
        <dbReference type="Proteomes" id="UP001152649"/>
    </source>
</evidence>
<name>A0A9W4JV69_9EURO</name>
<sequence length="196" mass="21770">MAENPRPRVSQEIHHGELHANCLQRYCTRCRAFGHTLENCWHVQHEVALIRRLTHAPPPPKQGQGQAHSPGLKGSRQAARKRPPRGPWPRRWGVFVSGPRHPLSPRRPCGPPGRESSRSGGGAPPWWPQGVVSRPLPLPTLWRGRPPLAYAHPPPPPRGRSSLAEHRHPCWPVGSAFLAAGQPPSFHRDVLASLSF</sequence>
<evidence type="ECO:0000256" key="1">
    <source>
        <dbReference type="SAM" id="MobiDB-lite"/>
    </source>
</evidence>
<dbReference type="Proteomes" id="UP001152649">
    <property type="component" value="Unassembled WGS sequence"/>
</dbReference>
<keyword evidence="3" id="KW-1185">Reference proteome</keyword>
<feature type="region of interest" description="Disordered" evidence="1">
    <location>
        <begin position="55"/>
        <end position="130"/>
    </location>
</feature>
<accession>A0A9W4JV69</accession>
<comment type="caution">
    <text evidence="2">The sequence shown here is derived from an EMBL/GenBank/DDBJ whole genome shotgun (WGS) entry which is preliminary data.</text>
</comment>
<protein>
    <submittedName>
        <fullName evidence="2">Uncharacterized protein</fullName>
    </submittedName>
</protein>